<dbReference type="SUPFAM" id="SSF53850">
    <property type="entry name" value="Periplasmic binding protein-like II"/>
    <property type="match status" value="1"/>
</dbReference>
<dbReference type="Proteomes" id="UP001183410">
    <property type="component" value="Unassembled WGS sequence"/>
</dbReference>
<protein>
    <submittedName>
        <fullName evidence="3">ABC transporter substrate-binding protein</fullName>
    </submittedName>
</protein>
<dbReference type="RefSeq" id="WP_311669920.1">
    <property type="nucleotide sequence ID" value="NZ_JAVREO010000020.1"/>
</dbReference>
<sequence length="342" mass="36921">MALTTRGARLAAAALATALPLTACGDIGAQSTEADGGLPLVRFSGLPDPAPLPVLVMQELGIDERHGFQAEFLEVDPDASTSTFLLGESDIAVDQDATSSAIANNEGGDVVSFYPALTNTAAIVVAEDSPYQTPEDLVGKRVGHFGNDSGTTQAISVSLNQEWGIDPVEDYDLVQSSPAALPELLASGEVEAIFDYEPYGLRAVEQTPGRYLFQVADYWQETADWSPPLAMLTVRREWLAEHGELVQAVQTAWREAVQEVRETDYQLFLEEPYATFLDRESEAELQALADYCAQLPCYAEDWTTSDTDQQLAYLNLLVEQGGLEGLPDSAPVAVLDQLVSAD</sequence>
<dbReference type="InterPro" id="IPR015168">
    <property type="entry name" value="SsuA/THI5"/>
</dbReference>
<keyword evidence="4" id="KW-1185">Reference proteome</keyword>
<comment type="caution">
    <text evidence="3">The sequence shown here is derived from an EMBL/GenBank/DDBJ whole genome shotgun (WGS) entry which is preliminary data.</text>
</comment>
<organism evidence="3 4">
    <name type="scientific">Streptomyces chisholmiae</name>
    <dbReference type="NCBI Taxonomy" id="3075540"/>
    <lineage>
        <taxon>Bacteria</taxon>
        <taxon>Bacillati</taxon>
        <taxon>Actinomycetota</taxon>
        <taxon>Actinomycetes</taxon>
        <taxon>Kitasatosporales</taxon>
        <taxon>Streptomycetaceae</taxon>
        <taxon>Streptomyces</taxon>
    </lineage>
</organism>
<evidence type="ECO:0000313" key="4">
    <source>
        <dbReference type="Proteomes" id="UP001183410"/>
    </source>
</evidence>
<evidence type="ECO:0000256" key="1">
    <source>
        <dbReference type="SAM" id="SignalP"/>
    </source>
</evidence>
<accession>A0ABU2JZ89</accession>
<dbReference type="EMBL" id="JAVREO010000020">
    <property type="protein sequence ID" value="MDT0269839.1"/>
    <property type="molecule type" value="Genomic_DNA"/>
</dbReference>
<gene>
    <name evidence="3" type="ORF">RM844_26500</name>
</gene>
<reference evidence="4" key="1">
    <citation type="submission" date="2023-07" db="EMBL/GenBank/DDBJ databases">
        <title>30 novel species of actinomycetes from the DSMZ collection.</title>
        <authorList>
            <person name="Nouioui I."/>
        </authorList>
    </citation>
    <scope>NUCLEOTIDE SEQUENCE [LARGE SCALE GENOMIC DNA]</scope>
    <source>
        <strain evidence="4">DSM 44915</strain>
    </source>
</reference>
<evidence type="ECO:0000259" key="2">
    <source>
        <dbReference type="Pfam" id="PF09084"/>
    </source>
</evidence>
<feature type="chain" id="PRO_5047140068" evidence="1">
    <location>
        <begin position="24"/>
        <end position="342"/>
    </location>
</feature>
<dbReference type="PANTHER" id="PTHR30024">
    <property type="entry name" value="ALIPHATIC SULFONATES-BINDING PROTEIN-RELATED"/>
    <property type="match status" value="1"/>
</dbReference>
<dbReference type="Gene3D" id="3.40.190.10">
    <property type="entry name" value="Periplasmic binding protein-like II"/>
    <property type="match status" value="2"/>
</dbReference>
<feature type="domain" description="SsuA/THI5-like" evidence="2">
    <location>
        <begin position="53"/>
        <end position="261"/>
    </location>
</feature>
<proteinExistence type="predicted"/>
<dbReference type="Pfam" id="PF09084">
    <property type="entry name" value="NMT1"/>
    <property type="match status" value="1"/>
</dbReference>
<keyword evidence="1" id="KW-0732">Signal</keyword>
<feature type="signal peptide" evidence="1">
    <location>
        <begin position="1"/>
        <end position="23"/>
    </location>
</feature>
<evidence type="ECO:0000313" key="3">
    <source>
        <dbReference type="EMBL" id="MDT0269839.1"/>
    </source>
</evidence>
<name>A0ABU2JZ89_9ACTN</name>